<organism evidence="1 2">
    <name type="scientific">Candidatus Lachnoclostridium stercoravium</name>
    <dbReference type="NCBI Taxonomy" id="2838633"/>
    <lineage>
        <taxon>Bacteria</taxon>
        <taxon>Bacillati</taxon>
        <taxon>Bacillota</taxon>
        <taxon>Clostridia</taxon>
        <taxon>Lachnospirales</taxon>
        <taxon>Lachnospiraceae</taxon>
    </lineage>
</organism>
<protein>
    <submittedName>
        <fullName evidence="1">Spore coat protein CotS</fullName>
    </submittedName>
</protein>
<dbReference type="Proteomes" id="UP000823900">
    <property type="component" value="Unassembled WGS sequence"/>
</dbReference>
<keyword evidence="1" id="KW-0946">Virion</keyword>
<dbReference type="InterPro" id="IPR011009">
    <property type="entry name" value="Kinase-like_dom_sf"/>
</dbReference>
<dbReference type="InterPro" id="IPR047175">
    <property type="entry name" value="CotS-like"/>
</dbReference>
<comment type="caution">
    <text evidence="1">The sequence shown here is derived from an EMBL/GenBank/DDBJ whole genome shotgun (WGS) entry which is preliminary data.</text>
</comment>
<reference evidence="1" key="1">
    <citation type="journal article" date="2021" name="PeerJ">
        <title>Extensive microbial diversity within the chicken gut microbiome revealed by metagenomics and culture.</title>
        <authorList>
            <person name="Gilroy R."/>
            <person name="Ravi A."/>
            <person name="Getino M."/>
            <person name="Pursley I."/>
            <person name="Horton D.L."/>
            <person name="Alikhan N.F."/>
            <person name="Baker D."/>
            <person name="Gharbi K."/>
            <person name="Hall N."/>
            <person name="Watson M."/>
            <person name="Adriaenssens E.M."/>
            <person name="Foster-Nyarko E."/>
            <person name="Jarju S."/>
            <person name="Secka A."/>
            <person name="Antonio M."/>
            <person name="Oren A."/>
            <person name="Chaudhuri R.R."/>
            <person name="La Ragione R."/>
            <person name="Hildebrand F."/>
            <person name="Pallen M.J."/>
        </authorList>
    </citation>
    <scope>NUCLEOTIDE SEQUENCE</scope>
    <source>
        <strain evidence="1">CHK178-16964</strain>
    </source>
</reference>
<evidence type="ECO:0000313" key="1">
    <source>
        <dbReference type="EMBL" id="HJA72165.1"/>
    </source>
</evidence>
<dbReference type="PANTHER" id="PTHR39179:SF3">
    <property type="entry name" value="COTS-RELATED PROTEIN"/>
    <property type="match status" value="1"/>
</dbReference>
<evidence type="ECO:0000313" key="2">
    <source>
        <dbReference type="Proteomes" id="UP000823900"/>
    </source>
</evidence>
<dbReference type="EMBL" id="DWZA01000099">
    <property type="protein sequence ID" value="HJA72165.1"/>
    <property type="molecule type" value="Genomic_DNA"/>
</dbReference>
<dbReference type="Gene3D" id="3.30.200.20">
    <property type="entry name" value="Phosphorylase Kinase, domain 1"/>
    <property type="match status" value="1"/>
</dbReference>
<dbReference type="PANTHER" id="PTHR39179">
    <property type="entry name" value="SPORE COAT PROTEIN I"/>
    <property type="match status" value="1"/>
</dbReference>
<dbReference type="SUPFAM" id="SSF56112">
    <property type="entry name" value="Protein kinase-like (PK-like)"/>
    <property type="match status" value="1"/>
</dbReference>
<sequence length="324" mass="38289">MNEKYTEVLEQYELELISARRGRGAWICETDQGLKMVREYKGTVKRLEFEEYVLAFLQENGYPLVDRYVRNKEDALVSPAEDGTRFIVKNWFADRECNLKDPKEVLKAVSQIAGLHKTLRKIPFDSEWSMGSVLAEPAGVEMERHNREMRRARNFIRGKRQKNEFELCITGSFSHFYQQAAEACKGMEKLDKTEQEEKYLSHGDLNQHHVLMAAQGIAVVEFNKLHLGLQIEDLYHFMRKAMEKQNWDEGLGLSILEAYDKVLPLKETDRKRLYYLLLYPEKYWKQINFYYNGNKAWIPVKNVEKLRDLEVQEENKGKFLRRIS</sequence>
<name>A0A9D2HIF4_9FIRM</name>
<proteinExistence type="predicted"/>
<gene>
    <name evidence="1" type="ORF">IAA07_11430</name>
</gene>
<keyword evidence="1" id="KW-0167">Capsid protein</keyword>
<accession>A0A9D2HIF4</accession>
<dbReference type="AlphaFoldDB" id="A0A9D2HIF4"/>
<dbReference type="Gene3D" id="3.90.1200.10">
    <property type="match status" value="1"/>
</dbReference>
<dbReference type="GO" id="GO:0042601">
    <property type="term" value="C:endospore-forming forespore"/>
    <property type="evidence" value="ECO:0007669"/>
    <property type="project" value="TreeGrafter"/>
</dbReference>
<reference evidence="1" key="2">
    <citation type="submission" date="2021-04" db="EMBL/GenBank/DDBJ databases">
        <authorList>
            <person name="Gilroy R."/>
        </authorList>
    </citation>
    <scope>NUCLEOTIDE SEQUENCE</scope>
    <source>
        <strain evidence="1">CHK178-16964</strain>
    </source>
</reference>